<evidence type="ECO:0000256" key="1">
    <source>
        <dbReference type="ARBA" id="ARBA00006611"/>
    </source>
</evidence>
<reference evidence="6" key="1">
    <citation type="journal article" date="2019" name="Int. J. Syst. Evol. Microbiol.">
        <title>The Global Catalogue of Microorganisms (GCM) 10K type strain sequencing project: providing services to taxonomists for standard genome sequencing and annotation.</title>
        <authorList>
            <consortium name="The Broad Institute Genomics Platform"/>
            <consortium name="The Broad Institute Genome Sequencing Center for Infectious Disease"/>
            <person name="Wu L."/>
            <person name="Ma J."/>
        </authorList>
    </citation>
    <scope>NUCLEOTIDE SEQUENCE [LARGE SCALE GENOMIC DNA]</scope>
    <source>
        <strain evidence="6">KCTC 22558</strain>
    </source>
</reference>
<dbReference type="Proteomes" id="UP000643403">
    <property type="component" value="Unassembled WGS sequence"/>
</dbReference>
<dbReference type="Pfam" id="PF05157">
    <property type="entry name" value="MshEN"/>
    <property type="match status" value="1"/>
</dbReference>
<dbReference type="InterPro" id="IPR027417">
    <property type="entry name" value="P-loop_NTPase"/>
</dbReference>
<dbReference type="EMBL" id="BMXY01000002">
    <property type="protein sequence ID" value="GGZ66326.1"/>
    <property type="molecule type" value="Genomic_DNA"/>
</dbReference>
<keyword evidence="3" id="KW-0067">ATP-binding</keyword>
<accession>A0ABQ3C3B8</accession>
<gene>
    <name evidence="5" type="ORF">GCM10008101_20610</name>
</gene>
<evidence type="ECO:0000313" key="5">
    <source>
        <dbReference type="EMBL" id="GGZ66326.1"/>
    </source>
</evidence>
<dbReference type="CDD" id="cd01129">
    <property type="entry name" value="PulE-GspE-like"/>
    <property type="match status" value="1"/>
</dbReference>
<sequence>MDSTDTQHDSLPVIHDDAQLDAYLAACAAARPEAALDGLRMTRDAWLARSDDQGEAAWAHARRLGLALVDLAQVTRDPSLDTLFPEAVRRRLRMTPLRAAHGWVAVAIDAETDDAMVSSLGFVSSRPVVALVATGQARRGRSNARADREEDGRIATQLGLVPGQRAANDAAREEALANESTMIRAMRALMASAVDQRASDVHIRPGAAGVEVLFRIDGNMVHQREVIPELAAMVVNRIKVFAGLDIAERRRPQDGRGTFRPEGRRPVDLRVSTVPTVHGESVVIRLLDTEESLRTLDEIQLTPADRAELDAQISRPHGLFLATGPTGSGKSTTLYAALQALRTQPINILTVEDPVEYTLAGIRQMEVCEEIGVTFASALRSFLRHDPDVIMVGEIRDRETARMAVESALTGHLVLSTLHTNTAASTLTRLLELGVEAYLLRAALTGVIAQRLVRLTCEHCRVPEDPAPPVRAALGVGPDERFSIGRGCPRCHGTGVFRRRAVYELMPVTPALRALIAPGVEADRLHAAALAGGMVPITAAALQLAREGHISLTEAYRVRAD</sequence>
<dbReference type="SUPFAM" id="SSF160246">
    <property type="entry name" value="EspE N-terminal domain-like"/>
    <property type="match status" value="1"/>
</dbReference>
<evidence type="ECO:0000313" key="6">
    <source>
        <dbReference type="Proteomes" id="UP000643403"/>
    </source>
</evidence>
<feature type="domain" description="Bacterial type II secretion system protein E" evidence="4">
    <location>
        <begin position="383"/>
        <end position="397"/>
    </location>
</feature>
<keyword evidence="6" id="KW-1185">Reference proteome</keyword>
<evidence type="ECO:0000256" key="3">
    <source>
        <dbReference type="ARBA" id="ARBA00022840"/>
    </source>
</evidence>
<dbReference type="PANTHER" id="PTHR30258:SF2">
    <property type="entry name" value="COMG OPERON PROTEIN 1"/>
    <property type="match status" value="1"/>
</dbReference>
<dbReference type="Pfam" id="PF00437">
    <property type="entry name" value="T2SSE"/>
    <property type="match status" value="1"/>
</dbReference>
<evidence type="ECO:0000256" key="2">
    <source>
        <dbReference type="ARBA" id="ARBA00022741"/>
    </source>
</evidence>
<organism evidence="5 6">
    <name type="scientific">Cognatilysobacter xinjiangensis</name>
    <dbReference type="NCBI Taxonomy" id="546892"/>
    <lineage>
        <taxon>Bacteria</taxon>
        <taxon>Pseudomonadati</taxon>
        <taxon>Pseudomonadota</taxon>
        <taxon>Gammaproteobacteria</taxon>
        <taxon>Lysobacterales</taxon>
        <taxon>Lysobacteraceae</taxon>
        <taxon>Cognatilysobacter</taxon>
    </lineage>
</organism>
<proteinExistence type="inferred from homology"/>
<dbReference type="Gene3D" id="3.40.50.300">
    <property type="entry name" value="P-loop containing nucleotide triphosphate hydrolases"/>
    <property type="match status" value="1"/>
</dbReference>
<dbReference type="Gene3D" id="3.30.450.90">
    <property type="match status" value="1"/>
</dbReference>
<name>A0ABQ3C3B8_9GAMM</name>
<dbReference type="InterPro" id="IPR037257">
    <property type="entry name" value="T2SS_E_N_sf"/>
</dbReference>
<comment type="similarity">
    <text evidence="1">Belongs to the GSP E family.</text>
</comment>
<evidence type="ECO:0000259" key="4">
    <source>
        <dbReference type="PROSITE" id="PS00662"/>
    </source>
</evidence>
<comment type="caution">
    <text evidence="5">The sequence shown here is derived from an EMBL/GenBank/DDBJ whole genome shotgun (WGS) entry which is preliminary data.</text>
</comment>
<dbReference type="SUPFAM" id="SSF52540">
    <property type="entry name" value="P-loop containing nucleoside triphosphate hydrolases"/>
    <property type="match status" value="1"/>
</dbReference>
<dbReference type="InterPro" id="IPR001482">
    <property type="entry name" value="T2SS/T4SS_dom"/>
</dbReference>
<dbReference type="PANTHER" id="PTHR30258">
    <property type="entry name" value="TYPE II SECRETION SYSTEM PROTEIN GSPE-RELATED"/>
    <property type="match status" value="1"/>
</dbReference>
<protein>
    <submittedName>
        <fullName evidence="5">Type II secretion system protein E</fullName>
    </submittedName>
</protein>
<dbReference type="RefSeq" id="WP_189449567.1">
    <property type="nucleotide sequence ID" value="NZ_BMXY01000002.1"/>
</dbReference>
<dbReference type="InterPro" id="IPR007831">
    <property type="entry name" value="T2SS_GspE_N"/>
</dbReference>
<keyword evidence="2" id="KW-0547">Nucleotide-binding</keyword>
<dbReference type="PROSITE" id="PS00662">
    <property type="entry name" value="T2SP_E"/>
    <property type="match status" value="1"/>
</dbReference>